<evidence type="ECO:0000256" key="2">
    <source>
        <dbReference type="RuleBase" id="RU003875"/>
    </source>
</evidence>
<proteinExistence type="inferred from homology"/>
<evidence type="ECO:0000259" key="3">
    <source>
        <dbReference type="Pfam" id="PF00210"/>
    </source>
</evidence>
<dbReference type="InterPro" id="IPR023188">
    <property type="entry name" value="DPS_DNA-bd_CS"/>
</dbReference>
<organism evidence="4">
    <name type="scientific">Prevotella sp. GTC17253</name>
    <dbReference type="NCBI Taxonomy" id="3236793"/>
    <lineage>
        <taxon>Bacteria</taxon>
        <taxon>Pseudomonadati</taxon>
        <taxon>Bacteroidota</taxon>
        <taxon>Bacteroidia</taxon>
        <taxon>Bacteroidales</taxon>
        <taxon>Prevotellaceae</taxon>
        <taxon>Prevotella</taxon>
    </lineage>
</organism>
<dbReference type="CDD" id="cd01043">
    <property type="entry name" value="DPS"/>
    <property type="match status" value="1"/>
</dbReference>
<dbReference type="Pfam" id="PF00210">
    <property type="entry name" value="Ferritin"/>
    <property type="match status" value="1"/>
</dbReference>
<accession>A0AB33IRC2</accession>
<name>A0AB33IRC2_9BACT</name>
<dbReference type="PROSITE" id="PS00818">
    <property type="entry name" value="DPS_1"/>
    <property type="match status" value="1"/>
</dbReference>
<gene>
    <name evidence="4" type="ORF">GTC17253_22370</name>
</gene>
<dbReference type="AlphaFoldDB" id="A0AB33IRC2"/>
<dbReference type="PANTHER" id="PTHR42932:SF1">
    <property type="entry name" value="GENERAL STRESS PROTEIN 20U"/>
    <property type="match status" value="1"/>
</dbReference>
<dbReference type="InterPro" id="IPR012347">
    <property type="entry name" value="Ferritin-like"/>
</dbReference>
<reference evidence="4" key="1">
    <citation type="submission" date="2024-07" db="EMBL/GenBank/DDBJ databases">
        <title>Complete genome sequence of Prevotella sp. YM-2024 GTC17253.</title>
        <authorList>
            <person name="Hayashi M."/>
            <person name="Muto Y."/>
            <person name="Tanaka K."/>
            <person name="Niwa H."/>
        </authorList>
    </citation>
    <scope>NUCLEOTIDE SEQUENCE</scope>
    <source>
        <strain evidence="4">GTC17253</strain>
    </source>
</reference>
<protein>
    <submittedName>
        <fullName evidence="4">Dps family protein</fullName>
    </submittedName>
</protein>
<dbReference type="GO" id="GO:0008199">
    <property type="term" value="F:ferric iron binding"/>
    <property type="evidence" value="ECO:0007669"/>
    <property type="project" value="InterPro"/>
</dbReference>
<dbReference type="InterPro" id="IPR002177">
    <property type="entry name" value="DPS_DNA-bd"/>
</dbReference>
<comment type="similarity">
    <text evidence="1 2">Belongs to the Dps family.</text>
</comment>
<dbReference type="PANTHER" id="PTHR42932">
    <property type="entry name" value="GENERAL STRESS PROTEIN 20U"/>
    <property type="match status" value="1"/>
</dbReference>
<evidence type="ECO:0000313" key="4">
    <source>
        <dbReference type="EMBL" id="BFO72271.1"/>
    </source>
</evidence>
<feature type="domain" description="Ferritin/DPS" evidence="3">
    <location>
        <begin position="19"/>
        <end position="158"/>
    </location>
</feature>
<dbReference type="PIRSF" id="PIRSF005900">
    <property type="entry name" value="Dps"/>
    <property type="match status" value="1"/>
</dbReference>
<dbReference type="InterPro" id="IPR008331">
    <property type="entry name" value="Ferritin_DPS_dom"/>
</dbReference>
<sequence length="166" mass="18920">MRTLDYLQLNENKVNVVVESLNGLLADLQIFYSNLRGLHWNVRGRGFFALHAKYEELYNSVANQVDEVAERILQLGSRPENRYSEYLKVSRLQEDGFEPLGRAGIQKVLDMLSVLIGEEREVSAKAAEANDEVTVALIGDFLRGQEKLVWMLSAFLTRKSEVESEK</sequence>
<dbReference type="SUPFAM" id="SSF47240">
    <property type="entry name" value="Ferritin-like"/>
    <property type="match status" value="1"/>
</dbReference>
<dbReference type="InterPro" id="IPR009078">
    <property type="entry name" value="Ferritin-like_SF"/>
</dbReference>
<dbReference type="GO" id="GO:0016722">
    <property type="term" value="F:oxidoreductase activity, acting on metal ions"/>
    <property type="evidence" value="ECO:0007669"/>
    <property type="project" value="InterPro"/>
</dbReference>
<dbReference type="Gene3D" id="1.20.1260.10">
    <property type="match status" value="1"/>
</dbReference>
<evidence type="ECO:0000256" key="1">
    <source>
        <dbReference type="ARBA" id="ARBA00009497"/>
    </source>
</evidence>
<dbReference type="PROSITE" id="PS00819">
    <property type="entry name" value="DPS_2"/>
    <property type="match status" value="1"/>
</dbReference>
<dbReference type="EMBL" id="AP035785">
    <property type="protein sequence ID" value="BFO72271.1"/>
    <property type="molecule type" value="Genomic_DNA"/>
</dbReference>
<dbReference type="PRINTS" id="PR01346">
    <property type="entry name" value="HELNAPAPROT"/>
</dbReference>